<gene>
    <name evidence="1" type="ORF">PR048_031956</name>
</gene>
<accession>A0ABQ9G6S8</accession>
<sequence length="479" mass="53536">MDGPSSISILEVLKNKDTSTSGMIVSSLVDVVDVPSSHDWMSVGAPPTLYTASEPGLLTTFTTPVSILTRKDGAKYTSNYTLEKETHVAVLKVFPWKVTSLSKSVVETLRQRGNVQCFTGVSGVKSRGLELIMAQLHHEVSEKKKLFKFNGCSVKINDFLVKLYKVTMGDNKKKKVLKIVSEPSAFKSKFVTMIVIVIRLINLNALVCRLAIIDNPNFDDRSKETLLCLFSGGKVNVARINMSDHVQLCTHFIVLSNTQHFIGDKWSVLAGELGMRRDEMKVEKSVRYICEVFEKPENHNRPVSKKNLPTMAVGLTMDFLRPFMAFANTLSNVSREVSPSQPHETQSVSNIEEEYQKQLTHNVSIETVVTLCTLCLNETPLLPVVNVHISSVDKVIDYLHTKQAKKGYSAVKHIFMGYAKTVETLLYKYFSYFHFSHGLPVRSKEVEQLQENQGLQGTTLLTLCPLSLTLNNPSELSAV</sequence>
<evidence type="ECO:0000313" key="2">
    <source>
        <dbReference type="Proteomes" id="UP001159363"/>
    </source>
</evidence>
<dbReference type="Gene3D" id="3.40.50.300">
    <property type="entry name" value="P-loop containing nucleotide triphosphate hydrolases"/>
    <property type="match status" value="1"/>
</dbReference>
<protein>
    <submittedName>
        <fullName evidence="1">Uncharacterized protein</fullName>
    </submittedName>
</protein>
<proteinExistence type="predicted"/>
<keyword evidence="2" id="KW-1185">Reference proteome</keyword>
<dbReference type="EMBL" id="JARBHB010000015">
    <property type="protein sequence ID" value="KAJ8868147.1"/>
    <property type="molecule type" value="Genomic_DNA"/>
</dbReference>
<reference evidence="1 2" key="1">
    <citation type="submission" date="2023-02" db="EMBL/GenBank/DDBJ databases">
        <title>LHISI_Scaffold_Assembly.</title>
        <authorList>
            <person name="Stuart O.P."/>
            <person name="Cleave R."/>
            <person name="Magrath M.J.L."/>
            <person name="Mikheyev A.S."/>
        </authorList>
    </citation>
    <scope>NUCLEOTIDE SEQUENCE [LARGE SCALE GENOMIC DNA]</scope>
    <source>
        <strain evidence="1">Daus_M_001</strain>
        <tissue evidence="1">Leg muscle</tissue>
    </source>
</reference>
<comment type="caution">
    <text evidence="1">The sequence shown here is derived from an EMBL/GenBank/DDBJ whole genome shotgun (WGS) entry which is preliminary data.</text>
</comment>
<name>A0ABQ9G6S8_9NEOP</name>
<evidence type="ECO:0000313" key="1">
    <source>
        <dbReference type="EMBL" id="KAJ8868147.1"/>
    </source>
</evidence>
<dbReference type="Proteomes" id="UP001159363">
    <property type="component" value="Chromosome 14"/>
</dbReference>
<organism evidence="1 2">
    <name type="scientific">Dryococelus australis</name>
    <dbReference type="NCBI Taxonomy" id="614101"/>
    <lineage>
        <taxon>Eukaryota</taxon>
        <taxon>Metazoa</taxon>
        <taxon>Ecdysozoa</taxon>
        <taxon>Arthropoda</taxon>
        <taxon>Hexapoda</taxon>
        <taxon>Insecta</taxon>
        <taxon>Pterygota</taxon>
        <taxon>Neoptera</taxon>
        <taxon>Polyneoptera</taxon>
        <taxon>Phasmatodea</taxon>
        <taxon>Verophasmatodea</taxon>
        <taxon>Anareolatae</taxon>
        <taxon>Phasmatidae</taxon>
        <taxon>Eurycanthinae</taxon>
        <taxon>Dryococelus</taxon>
    </lineage>
</organism>
<dbReference type="InterPro" id="IPR027417">
    <property type="entry name" value="P-loop_NTPase"/>
</dbReference>